<dbReference type="PANTHER" id="PTHR11941">
    <property type="entry name" value="ENOYL-COA HYDRATASE-RELATED"/>
    <property type="match status" value="1"/>
</dbReference>
<keyword evidence="9" id="KW-1185">Reference proteome</keyword>
<gene>
    <name evidence="8" type="ORF">BDV25DRAFT_136090</name>
</gene>
<evidence type="ECO:0000256" key="7">
    <source>
        <dbReference type="RuleBase" id="RU003707"/>
    </source>
</evidence>
<dbReference type="InterPro" id="IPR001753">
    <property type="entry name" value="Enoyl-CoA_hydra/iso"/>
</dbReference>
<evidence type="ECO:0000256" key="1">
    <source>
        <dbReference type="ARBA" id="ARBA00004275"/>
    </source>
</evidence>
<dbReference type="Gene3D" id="3.90.226.10">
    <property type="entry name" value="2-enoyl-CoA Hydratase, Chain A, domain 1"/>
    <property type="match status" value="1"/>
</dbReference>
<keyword evidence="4" id="KW-0576">Peroxisome</keyword>
<dbReference type="OrthoDB" id="2139957at2759"/>
<sequence>MTDLQHPSVQGCLVSFPTPHIILLSLNRPQQRNCISLATSEEIQKLWEWFDKEPTLHVAIITGTGESFCAGADLKEWNALNERGMTNEMTAPGLAGLPRRRGVKPIIAAVNGFCLGGGFEMVVNCDIIVASEKATFGLPEVKRGIAAVAGSLPRLVRLVGKQRAAEIALSGLTFPASQLERWGLVNRVVEQGQLLDTAVEIATAISQNSPDSIRVTMEGLHYGWEIASVEAGSSALVDPWYHRLMAGENFHEGVRAFVEKRKPRWGPCKL</sequence>
<evidence type="ECO:0000256" key="2">
    <source>
        <dbReference type="ARBA" id="ARBA00004924"/>
    </source>
</evidence>
<dbReference type="AlphaFoldDB" id="A0A5N6U685"/>
<keyword evidence="5" id="KW-0413">Isomerase</keyword>
<evidence type="ECO:0000256" key="4">
    <source>
        <dbReference type="ARBA" id="ARBA00023140"/>
    </source>
</evidence>
<dbReference type="PROSITE" id="PS00166">
    <property type="entry name" value="ENOYL_COA_HYDRATASE"/>
    <property type="match status" value="1"/>
</dbReference>
<keyword evidence="6" id="KW-0456">Lyase</keyword>
<dbReference type="GO" id="GO:0006635">
    <property type="term" value="P:fatty acid beta-oxidation"/>
    <property type="evidence" value="ECO:0007669"/>
    <property type="project" value="TreeGrafter"/>
</dbReference>
<name>A0A5N6U685_ASPAV</name>
<evidence type="ECO:0000313" key="8">
    <source>
        <dbReference type="EMBL" id="KAE8154163.1"/>
    </source>
</evidence>
<accession>A0A5N6U685</accession>
<dbReference type="GO" id="GO:0016853">
    <property type="term" value="F:isomerase activity"/>
    <property type="evidence" value="ECO:0007669"/>
    <property type="project" value="UniProtKB-KW"/>
</dbReference>
<dbReference type="GO" id="GO:0005739">
    <property type="term" value="C:mitochondrion"/>
    <property type="evidence" value="ECO:0007669"/>
    <property type="project" value="TreeGrafter"/>
</dbReference>
<dbReference type="Proteomes" id="UP000325780">
    <property type="component" value="Unassembled WGS sequence"/>
</dbReference>
<comment type="subcellular location">
    <subcellularLocation>
        <location evidence="1">Peroxisome</location>
    </subcellularLocation>
</comment>
<dbReference type="GO" id="GO:0016829">
    <property type="term" value="F:lyase activity"/>
    <property type="evidence" value="ECO:0007669"/>
    <property type="project" value="UniProtKB-KW"/>
</dbReference>
<dbReference type="GO" id="GO:0005777">
    <property type="term" value="C:peroxisome"/>
    <property type="evidence" value="ECO:0007669"/>
    <property type="project" value="UniProtKB-SubCell"/>
</dbReference>
<dbReference type="Pfam" id="PF00378">
    <property type="entry name" value="ECH_1"/>
    <property type="match status" value="1"/>
</dbReference>
<dbReference type="EMBL" id="ML742031">
    <property type="protein sequence ID" value="KAE8154163.1"/>
    <property type="molecule type" value="Genomic_DNA"/>
</dbReference>
<protein>
    <submittedName>
        <fullName evidence="8">ClpP/crotonase-like domain-containing protein</fullName>
    </submittedName>
</protein>
<dbReference type="InterPro" id="IPR029045">
    <property type="entry name" value="ClpP/crotonase-like_dom_sf"/>
</dbReference>
<evidence type="ECO:0000256" key="6">
    <source>
        <dbReference type="ARBA" id="ARBA00023239"/>
    </source>
</evidence>
<dbReference type="SUPFAM" id="SSF52096">
    <property type="entry name" value="ClpP/crotonase"/>
    <property type="match status" value="1"/>
</dbReference>
<dbReference type="Gene3D" id="1.10.12.10">
    <property type="entry name" value="Lyase 2-enoyl-coa Hydratase, Chain A, domain 2"/>
    <property type="match status" value="1"/>
</dbReference>
<evidence type="ECO:0000256" key="5">
    <source>
        <dbReference type="ARBA" id="ARBA00023235"/>
    </source>
</evidence>
<proteinExistence type="inferred from homology"/>
<comment type="pathway">
    <text evidence="2">Siderophore biosynthesis.</text>
</comment>
<dbReference type="InterPro" id="IPR018376">
    <property type="entry name" value="Enoyl-CoA_hyd/isom_CS"/>
</dbReference>
<reference evidence="8 9" key="1">
    <citation type="submission" date="2019-04" db="EMBL/GenBank/DDBJ databases">
        <title>Friends and foes A comparative genomics study of 23 Aspergillus species from section Flavi.</title>
        <authorList>
            <consortium name="DOE Joint Genome Institute"/>
            <person name="Kjaerbolling I."/>
            <person name="Vesth T."/>
            <person name="Frisvad J.C."/>
            <person name="Nybo J.L."/>
            <person name="Theobald S."/>
            <person name="Kildgaard S."/>
            <person name="Isbrandt T."/>
            <person name="Kuo A."/>
            <person name="Sato A."/>
            <person name="Lyhne E.K."/>
            <person name="Kogle M.E."/>
            <person name="Wiebenga A."/>
            <person name="Kun R.S."/>
            <person name="Lubbers R.J."/>
            <person name="Makela M.R."/>
            <person name="Barry K."/>
            <person name="Chovatia M."/>
            <person name="Clum A."/>
            <person name="Daum C."/>
            <person name="Haridas S."/>
            <person name="He G."/>
            <person name="LaButti K."/>
            <person name="Lipzen A."/>
            <person name="Mondo S."/>
            <person name="Riley R."/>
            <person name="Salamov A."/>
            <person name="Simmons B.A."/>
            <person name="Magnuson J.K."/>
            <person name="Henrissat B."/>
            <person name="Mortensen U.H."/>
            <person name="Larsen T.O."/>
            <person name="Devries R.P."/>
            <person name="Grigoriev I.V."/>
            <person name="Machida M."/>
            <person name="Baker S.E."/>
            <person name="Andersen M.R."/>
        </authorList>
    </citation>
    <scope>NUCLEOTIDE SEQUENCE [LARGE SCALE GENOMIC DNA]</scope>
    <source>
        <strain evidence="8 9">IBT 18842</strain>
    </source>
</reference>
<dbReference type="InterPro" id="IPR014748">
    <property type="entry name" value="Enoyl-CoA_hydra_C"/>
</dbReference>
<evidence type="ECO:0000313" key="9">
    <source>
        <dbReference type="Proteomes" id="UP000325780"/>
    </source>
</evidence>
<dbReference type="PANTHER" id="PTHR11941:SF152">
    <property type="entry name" value="ENOYL-COA HYDRATASE_ISOMERASE FAMILY PROTEIN (AFU_ORTHOLOGUE AFUA_3G03410)"/>
    <property type="match status" value="1"/>
</dbReference>
<evidence type="ECO:0000256" key="3">
    <source>
        <dbReference type="ARBA" id="ARBA00005254"/>
    </source>
</evidence>
<dbReference type="CDD" id="cd06558">
    <property type="entry name" value="crotonase-like"/>
    <property type="match status" value="1"/>
</dbReference>
<comment type="similarity">
    <text evidence="3 7">Belongs to the enoyl-CoA hydratase/isomerase family.</text>
</comment>
<dbReference type="FunFam" id="3.90.226.10:FF:000074">
    <property type="entry name" value="Enoyl-CoA hydratase (AFU_orthologue AFUA_2G10650)"/>
    <property type="match status" value="1"/>
</dbReference>
<organism evidence="8 9">
    <name type="scientific">Aspergillus avenaceus</name>
    <dbReference type="NCBI Taxonomy" id="36643"/>
    <lineage>
        <taxon>Eukaryota</taxon>
        <taxon>Fungi</taxon>
        <taxon>Dikarya</taxon>
        <taxon>Ascomycota</taxon>
        <taxon>Pezizomycotina</taxon>
        <taxon>Eurotiomycetes</taxon>
        <taxon>Eurotiomycetidae</taxon>
        <taxon>Eurotiales</taxon>
        <taxon>Aspergillaceae</taxon>
        <taxon>Aspergillus</taxon>
        <taxon>Aspergillus subgen. Circumdati</taxon>
    </lineage>
</organism>